<keyword evidence="2" id="KW-1185">Reference proteome</keyword>
<evidence type="ECO:0000313" key="2">
    <source>
        <dbReference type="Proteomes" id="UP000824120"/>
    </source>
</evidence>
<dbReference type="AlphaFoldDB" id="A0A9J6B119"/>
<name>A0A9J6B119_SOLCO</name>
<protein>
    <submittedName>
        <fullName evidence="1">Uncharacterized protein</fullName>
    </submittedName>
</protein>
<dbReference type="OrthoDB" id="722566at2759"/>
<dbReference type="SUPFAM" id="SSF52047">
    <property type="entry name" value="RNI-like"/>
    <property type="match status" value="1"/>
</dbReference>
<reference evidence="1 2" key="1">
    <citation type="submission" date="2020-09" db="EMBL/GenBank/DDBJ databases">
        <title>De no assembly of potato wild relative species, Solanum commersonii.</title>
        <authorList>
            <person name="Cho K."/>
        </authorList>
    </citation>
    <scope>NUCLEOTIDE SEQUENCE [LARGE SCALE GENOMIC DNA]</scope>
    <source>
        <strain evidence="1">LZ3.2</strain>
        <tissue evidence="1">Leaf</tissue>
    </source>
</reference>
<gene>
    <name evidence="1" type="ORF">H5410_001780</name>
</gene>
<evidence type="ECO:0000313" key="1">
    <source>
        <dbReference type="EMBL" id="KAG5630063.1"/>
    </source>
</evidence>
<proteinExistence type="predicted"/>
<dbReference type="InterPro" id="IPR032675">
    <property type="entry name" value="LRR_dom_sf"/>
</dbReference>
<dbReference type="EMBL" id="JACXVP010000001">
    <property type="protein sequence ID" value="KAG5630063.1"/>
    <property type="molecule type" value="Genomic_DNA"/>
</dbReference>
<sequence>MSCKRISELKIMTLCDILFASTLVLFLLSLKVLSVRCTELSKPALVILLDGLNKLKVLNISHCIITEYHPPPAPMEILIELDQSILKKASRCSV</sequence>
<accession>A0A9J6B119</accession>
<organism evidence="1 2">
    <name type="scientific">Solanum commersonii</name>
    <name type="common">Commerson's wild potato</name>
    <name type="synonym">Commerson's nightshade</name>
    <dbReference type="NCBI Taxonomy" id="4109"/>
    <lineage>
        <taxon>Eukaryota</taxon>
        <taxon>Viridiplantae</taxon>
        <taxon>Streptophyta</taxon>
        <taxon>Embryophyta</taxon>
        <taxon>Tracheophyta</taxon>
        <taxon>Spermatophyta</taxon>
        <taxon>Magnoliopsida</taxon>
        <taxon>eudicotyledons</taxon>
        <taxon>Gunneridae</taxon>
        <taxon>Pentapetalae</taxon>
        <taxon>asterids</taxon>
        <taxon>lamiids</taxon>
        <taxon>Solanales</taxon>
        <taxon>Solanaceae</taxon>
        <taxon>Solanoideae</taxon>
        <taxon>Solaneae</taxon>
        <taxon>Solanum</taxon>
    </lineage>
</organism>
<dbReference type="Gene3D" id="3.80.10.10">
    <property type="entry name" value="Ribonuclease Inhibitor"/>
    <property type="match status" value="1"/>
</dbReference>
<comment type="caution">
    <text evidence="1">The sequence shown here is derived from an EMBL/GenBank/DDBJ whole genome shotgun (WGS) entry which is preliminary data.</text>
</comment>
<dbReference type="Proteomes" id="UP000824120">
    <property type="component" value="Chromosome 1"/>
</dbReference>